<name>A0A328FD14_9BACT</name>
<dbReference type="PRINTS" id="PR00344">
    <property type="entry name" value="BCTRLSENSOR"/>
</dbReference>
<dbReference type="CDD" id="cd00130">
    <property type="entry name" value="PAS"/>
    <property type="match status" value="2"/>
</dbReference>
<evidence type="ECO:0000256" key="20">
    <source>
        <dbReference type="SAM" id="SignalP"/>
    </source>
</evidence>
<evidence type="ECO:0000256" key="15">
    <source>
        <dbReference type="ARBA" id="ARBA00068150"/>
    </source>
</evidence>
<comment type="catalytic activity">
    <reaction evidence="1">
        <text>ATP + protein L-histidine = ADP + protein N-phospho-L-histidine.</text>
        <dbReference type="EC" id="2.7.13.3"/>
    </reaction>
</comment>
<dbReference type="InterPro" id="IPR005467">
    <property type="entry name" value="His_kinase_dom"/>
</dbReference>
<evidence type="ECO:0000256" key="4">
    <source>
        <dbReference type="ARBA" id="ARBA00022475"/>
    </source>
</evidence>
<evidence type="ECO:0000256" key="1">
    <source>
        <dbReference type="ARBA" id="ARBA00000085"/>
    </source>
</evidence>
<dbReference type="PANTHER" id="PTHR45339">
    <property type="entry name" value="HYBRID SIGNAL TRANSDUCTION HISTIDINE KINASE J"/>
    <property type="match status" value="1"/>
</dbReference>
<reference evidence="25 28" key="2">
    <citation type="submission" date="2019-02" db="EMBL/GenBank/DDBJ databases">
        <title>Complete genome sequence of Desulfobacter hydrogenophilus AcRS1.</title>
        <authorList>
            <person name="Marietou A."/>
            <person name="Lund M.B."/>
            <person name="Marshall I.P.G."/>
            <person name="Schreiber L."/>
            <person name="Jorgensen B."/>
        </authorList>
    </citation>
    <scope>NUCLEOTIDE SEQUENCE [LARGE SCALE GENOMIC DNA]</scope>
    <source>
        <strain evidence="25 28">AcRS1</strain>
    </source>
</reference>
<evidence type="ECO:0000256" key="9">
    <source>
        <dbReference type="ARBA" id="ARBA00022777"/>
    </source>
</evidence>
<dbReference type="Gene3D" id="3.30.565.10">
    <property type="entry name" value="Histidine kinase-like ATPase, C-terminal domain"/>
    <property type="match status" value="1"/>
</dbReference>
<keyword evidence="11 19" id="KW-1133">Transmembrane helix</keyword>
<evidence type="ECO:0000256" key="2">
    <source>
        <dbReference type="ARBA" id="ARBA00004651"/>
    </source>
</evidence>
<evidence type="ECO:0000313" key="26">
    <source>
        <dbReference type="EMBL" id="RAM00955.1"/>
    </source>
</evidence>
<evidence type="ECO:0000259" key="21">
    <source>
        <dbReference type="PROSITE" id="PS50109"/>
    </source>
</evidence>
<dbReference type="Gene3D" id="1.20.120.160">
    <property type="entry name" value="HPT domain"/>
    <property type="match status" value="1"/>
</dbReference>
<evidence type="ECO:0000259" key="23">
    <source>
        <dbReference type="PROSITE" id="PS50112"/>
    </source>
</evidence>
<dbReference type="Gene3D" id="3.30.450.20">
    <property type="entry name" value="PAS domain"/>
    <property type="match status" value="2"/>
</dbReference>
<dbReference type="Proteomes" id="UP000293902">
    <property type="component" value="Chromosome"/>
</dbReference>
<dbReference type="FunFam" id="3.30.565.10:FF:000010">
    <property type="entry name" value="Sensor histidine kinase RcsC"/>
    <property type="match status" value="1"/>
</dbReference>
<feature type="domain" description="Histidine kinase" evidence="21">
    <location>
        <begin position="618"/>
        <end position="839"/>
    </location>
</feature>
<dbReference type="EMBL" id="CP036313">
    <property type="protein sequence ID" value="QBH15214.1"/>
    <property type="molecule type" value="Genomic_DNA"/>
</dbReference>
<dbReference type="InterPro" id="IPR000014">
    <property type="entry name" value="PAS"/>
</dbReference>
<dbReference type="SUPFAM" id="SSF55874">
    <property type="entry name" value="ATPase domain of HSP90 chaperone/DNA topoisomerase II/histidine kinase"/>
    <property type="match status" value="1"/>
</dbReference>
<dbReference type="CDD" id="cd16922">
    <property type="entry name" value="HATPase_EvgS-ArcB-TorS-like"/>
    <property type="match status" value="1"/>
</dbReference>
<evidence type="ECO:0000256" key="18">
    <source>
        <dbReference type="SAM" id="Coils"/>
    </source>
</evidence>
<keyword evidence="5 17" id="KW-0597">Phosphoprotein</keyword>
<keyword evidence="18" id="KW-0175">Coiled coil</keyword>
<evidence type="ECO:0000313" key="28">
    <source>
        <dbReference type="Proteomes" id="UP000293902"/>
    </source>
</evidence>
<evidence type="ECO:0000256" key="19">
    <source>
        <dbReference type="SAM" id="Phobius"/>
    </source>
</evidence>
<dbReference type="PROSITE" id="PS50110">
    <property type="entry name" value="RESPONSE_REGULATORY"/>
    <property type="match status" value="2"/>
</dbReference>
<feature type="transmembrane region" description="Helical" evidence="19">
    <location>
        <begin position="317"/>
        <end position="339"/>
    </location>
</feature>
<dbReference type="PROSITE" id="PS50112">
    <property type="entry name" value="PAS"/>
    <property type="match status" value="1"/>
</dbReference>
<dbReference type="RefSeq" id="WP_111958654.1">
    <property type="nucleotide sequence ID" value="NZ_CP036313.1"/>
</dbReference>
<dbReference type="InterPro" id="IPR004358">
    <property type="entry name" value="Sig_transdc_His_kin-like_C"/>
</dbReference>
<evidence type="ECO:0000256" key="10">
    <source>
        <dbReference type="ARBA" id="ARBA00022840"/>
    </source>
</evidence>
<evidence type="ECO:0000256" key="12">
    <source>
        <dbReference type="ARBA" id="ARBA00023012"/>
    </source>
</evidence>
<dbReference type="SUPFAM" id="SSF47384">
    <property type="entry name" value="Homodimeric domain of signal transducing histidine kinase"/>
    <property type="match status" value="1"/>
</dbReference>
<dbReference type="Pfam" id="PF01627">
    <property type="entry name" value="Hpt"/>
    <property type="match status" value="1"/>
</dbReference>
<dbReference type="Pfam" id="PF13426">
    <property type="entry name" value="PAS_9"/>
    <property type="match status" value="2"/>
</dbReference>
<evidence type="ECO:0000259" key="24">
    <source>
        <dbReference type="PROSITE" id="PS50894"/>
    </source>
</evidence>
<dbReference type="FunFam" id="1.10.287.130:FF:000002">
    <property type="entry name" value="Two-component osmosensing histidine kinase"/>
    <property type="match status" value="1"/>
</dbReference>
<dbReference type="PANTHER" id="PTHR45339:SF1">
    <property type="entry name" value="HYBRID SIGNAL TRANSDUCTION HISTIDINE KINASE J"/>
    <property type="match status" value="1"/>
</dbReference>
<comment type="subunit">
    <text evidence="14">At low DSF concentrations, interacts with RpfF.</text>
</comment>
<keyword evidence="7 19" id="KW-0812">Transmembrane</keyword>
<feature type="chain" id="PRO_5030062930" description="Sensory/regulatory protein RpfC" evidence="20">
    <location>
        <begin position="25"/>
        <end position="1368"/>
    </location>
</feature>
<evidence type="ECO:0000256" key="3">
    <source>
        <dbReference type="ARBA" id="ARBA00012438"/>
    </source>
</evidence>
<dbReference type="InterPro" id="IPR003594">
    <property type="entry name" value="HATPase_dom"/>
</dbReference>
<evidence type="ECO:0000256" key="17">
    <source>
        <dbReference type="PROSITE-ProRule" id="PRU00169"/>
    </source>
</evidence>
<keyword evidence="12" id="KW-0902">Two-component regulatory system</keyword>
<keyword evidence="6" id="KW-0808">Transferase</keyword>
<feature type="modified residue" description="4-aspartylphosphate" evidence="17">
    <location>
        <position position="1056"/>
    </location>
</feature>
<dbReference type="PROSITE" id="PS50109">
    <property type="entry name" value="HIS_KIN"/>
    <property type="match status" value="1"/>
</dbReference>
<dbReference type="Pfam" id="PF12974">
    <property type="entry name" value="Phosphonate-bd"/>
    <property type="match status" value="1"/>
</dbReference>
<feature type="coiled-coil region" evidence="18">
    <location>
        <begin position="1331"/>
        <end position="1358"/>
    </location>
</feature>
<dbReference type="SUPFAM" id="SSF55785">
    <property type="entry name" value="PYP-like sensor domain (PAS domain)"/>
    <property type="match status" value="2"/>
</dbReference>
<dbReference type="InterPro" id="IPR001789">
    <property type="entry name" value="Sig_transdc_resp-reg_receiver"/>
</dbReference>
<dbReference type="SMART" id="SM00448">
    <property type="entry name" value="REC"/>
    <property type="match status" value="2"/>
</dbReference>
<dbReference type="PROSITE" id="PS50894">
    <property type="entry name" value="HPT"/>
    <property type="match status" value="1"/>
</dbReference>
<evidence type="ECO:0000256" key="14">
    <source>
        <dbReference type="ARBA" id="ARBA00064003"/>
    </source>
</evidence>
<feature type="domain" description="HPt" evidence="24">
    <location>
        <begin position="1164"/>
        <end position="1261"/>
    </location>
</feature>
<keyword evidence="4" id="KW-1003">Cell membrane</keyword>
<dbReference type="SUPFAM" id="SSF47226">
    <property type="entry name" value="Histidine-containing phosphotransfer domain, HPT domain"/>
    <property type="match status" value="1"/>
</dbReference>
<dbReference type="InterPro" id="IPR036097">
    <property type="entry name" value="HisK_dim/P_sf"/>
</dbReference>
<comment type="subcellular location">
    <subcellularLocation>
        <location evidence="2">Cell membrane</location>
        <topology evidence="2">Multi-pass membrane protein</topology>
    </subcellularLocation>
</comment>
<feature type="domain" description="Response regulatory" evidence="22">
    <location>
        <begin position="1007"/>
        <end position="1123"/>
    </location>
</feature>
<evidence type="ECO:0000256" key="6">
    <source>
        <dbReference type="ARBA" id="ARBA00022679"/>
    </source>
</evidence>
<dbReference type="InterPro" id="IPR008207">
    <property type="entry name" value="Sig_transdc_His_kin_Hpt_dom"/>
</dbReference>
<dbReference type="NCBIfam" id="TIGR00229">
    <property type="entry name" value="sensory_box"/>
    <property type="match status" value="2"/>
</dbReference>
<proteinExistence type="predicted"/>
<evidence type="ECO:0000259" key="22">
    <source>
        <dbReference type="PROSITE" id="PS50110"/>
    </source>
</evidence>
<dbReference type="InterPro" id="IPR011006">
    <property type="entry name" value="CheY-like_superfamily"/>
</dbReference>
<dbReference type="SMART" id="SM00388">
    <property type="entry name" value="HisKA"/>
    <property type="match status" value="1"/>
</dbReference>
<evidence type="ECO:0000313" key="25">
    <source>
        <dbReference type="EMBL" id="QBH15214.1"/>
    </source>
</evidence>
<dbReference type="SUPFAM" id="SSF53850">
    <property type="entry name" value="Periplasmic binding protein-like II"/>
    <property type="match status" value="1"/>
</dbReference>
<dbReference type="EMBL" id="QLNI01000035">
    <property type="protein sequence ID" value="RAM00955.1"/>
    <property type="molecule type" value="Genomic_DNA"/>
</dbReference>
<dbReference type="GO" id="GO:0005524">
    <property type="term" value="F:ATP binding"/>
    <property type="evidence" value="ECO:0007669"/>
    <property type="project" value="UniProtKB-KW"/>
</dbReference>
<dbReference type="Proteomes" id="UP000248798">
    <property type="component" value="Unassembled WGS sequence"/>
</dbReference>
<protein>
    <recommendedName>
        <fullName evidence="15">Sensory/regulatory protein RpfC</fullName>
        <ecNumber evidence="3">2.7.13.3</ecNumber>
    </recommendedName>
</protein>
<dbReference type="CDD" id="cd00088">
    <property type="entry name" value="HPT"/>
    <property type="match status" value="1"/>
</dbReference>
<dbReference type="EC" id="2.7.13.3" evidence="3"/>
<dbReference type="Pfam" id="PF00512">
    <property type="entry name" value="HisKA"/>
    <property type="match status" value="1"/>
</dbReference>
<feature type="signal peptide" evidence="20">
    <location>
        <begin position="1"/>
        <end position="24"/>
    </location>
</feature>
<dbReference type="OrthoDB" id="5468627at2"/>
<dbReference type="InterPro" id="IPR035965">
    <property type="entry name" value="PAS-like_dom_sf"/>
</dbReference>
<feature type="domain" description="Response regulatory" evidence="22">
    <location>
        <begin position="859"/>
        <end position="979"/>
    </location>
</feature>
<keyword evidence="9" id="KW-0418">Kinase</keyword>
<evidence type="ECO:0000256" key="16">
    <source>
        <dbReference type="PROSITE-ProRule" id="PRU00110"/>
    </source>
</evidence>
<evidence type="ECO:0000256" key="5">
    <source>
        <dbReference type="ARBA" id="ARBA00022553"/>
    </source>
</evidence>
<dbReference type="CDD" id="cd00082">
    <property type="entry name" value="HisKA"/>
    <property type="match status" value="1"/>
</dbReference>
<accession>A0A328FD14</accession>
<dbReference type="SMART" id="SM00091">
    <property type="entry name" value="PAS"/>
    <property type="match status" value="2"/>
</dbReference>
<sequence length="1368" mass="152259">MQTNRLKFFLVALCLLIYFHPTNAFSRTNVIKIGVLVKRSTDNCLKKWSPTAEYLSRVVQDYSFIIIPIDFGNINQKVKNGDIDFILANSAIYVELEVMYGVNRIATLKNNRLNGTYTTFGGVVFCLKQRSDIRTYSDLKEKHFAAVSENSFGGWLMAWRELKEAGIDPYKDFSKLSFEGAHDQVVISVLNKKTDAGTVRTDTLERMQLEGKIDLDDFFVIDAHGGGKGHLPFLHSTREYPEWPMGQLVHISDSLAETVAHRLIGIQPDSKAAIAASCSGWTIPKSYQSVHDCLRILHAPPYEDYGKFTPTQVFLKYWYIIILICVFVAVMGIATFVFARLNKRNRTTAELLKKSKDETDQAHIKKQKLLKAMPFGVILVGRDRIIRSANNAALSMMGFDKEEDLIGKVCHNFICPAEEHNCPILDMGKAVDSSERSVIHKDGNKIPVMKSVIQITLNNENVLLEAFTDISPIKKAERDLARTEKKLYTVMETSAEPMVVYDKYGNAEYINPAFEKIFGWTPEEFFGKKIDFVPEEAAESTRQTIELVMSGTIRYGLETVRNTKGGKKKEIRITAAPIMDDTKTYNGMVVNLQDISELVASRRIAEEASLTKSSFLANMSHEIRTPMNAIIGMSHLCLGTELDPRQRNYIQMVHQSAQLLLGITNDILDFSKIEAGKMELESIPFNFEDVLTNLRNMVSIKAQESGPEILFDVVPETPVQLIGDPLRLGQILLNLTSNALKFTKSGEIVVKVRSIKAQADMVELEVMVKDTGVGMTPDQQSRLFQAFSQADSSTTRKYGGTGLGLTICKYLVELMNGRIWVESDSGKGSCFYFTVVLGRNTGRQENAELSVPVNIEQLKVLVVDDVASARQIFAQTLGSFSFRVTCVDSGQVALDAIKNAPADDPFRLVLMDYMMPGMNGIQASNHIKKLPESDDISIILVTALAQEDVMDDVQQGDIDGFLTKPVIPSDLLDAVMNTLGGKGGIRIAKTISESWRVKPLETIKGAKVLVAEDNTINQILAEDLLTQAGLGVVIAKNGKEAIELAGKVRFDAILMDLQMPEMDGFEATRTILEKQYGNYPPIIAMTANAMAGDRECCLAVGMVDHIAKPIDPNVLFDTLLKWIPTIESGPPMVESEKGMDKIVSLPLDLAGIDIDAGIERTNGNRNLYLTILKHFVKDHGKDNQVIAQAVIQNDMPLAQRTAHTLKGVAGGIGAQALYDSAQKVETALKENRLSRLDLLMNILVRDLTQVVDDLEKKIMAPSLDDTEEISRVPIDMERLKVLLDDFQRLAEDMDPDMDGKAEEIHQLLHLHDSPLKKISVALLNYAENLDFREALETMEKLKNKLDTAESSQSIVENQVVTNQMEKNG</sequence>
<evidence type="ECO:0000256" key="8">
    <source>
        <dbReference type="ARBA" id="ARBA00022741"/>
    </source>
</evidence>
<reference evidence="26 27" key="1">
    <citation type="submission" date="2018-06" db="EMBL/GenBank/DDBJ databases">
        <title>Complete Genome Sequence of Desulfobacter hydrogenophilus (DSM3380).</title>
        <authorList>
            <person name="Marietou A."/>
            <person name="Schreiber L."/>
            <person name="Marshall I."/>
            <person name="Jorgensen B."/>
        </authorList>
    </citation>
    <scope>NUCLEOTIDE SEQUENCE [LARGE SCALE GENOMIC DNA]</scope>
    <source>
        <strain evidence="26 27">DSM 3380</strain>
    </source>
</reference>
<keyword evidence="20" id="KW-0732">Signal</keyword>
<dbReference type="Pfam" id="PF00072">
    <property type="entry name" value="Response_reg"/>
    <property type="match status" value="2"/>
</dbReference>
<keyword evidence="8" id="KW-0547">Nucleotide-binding</keyword>
<keyword evidence="13 19" id="KW-0472">Membrane</keyword>
<dbReference type="CDD" id="cd17546">
    <property type="entry name" value="REC_hyHK_CKI1_RcsC-like"/>
    <property type="match status" value="2"/>
</dbReference>
<keyword evidence="28" id="KW-1185">Reference proteome</keyword>
<dbReference type="SMART" id="SM00387">
    <property type="entry name" value="HATPase_c"/>
    <property type="match status" value="1"/>
</dbReference>
<dbReference type="Gene3D" id="1.10.287.130">
    <property type="match status" value="1"/>
</dbReference>
<dbReference type="InterPro" id="IPR036641">
    <property type="entry name" value="HPT_dom_sf"/>
</dbReference>
<dbReference type="Gene3D" id="3.40.190.10">
    <property type="entry name" value="Periplasmic binding protein-like II"/>
    <property type="match status" value="2"/>
</dbReference>
<feature type="domain" description="PAS" evidence="23">
    <location>
        <begin position="483"/>
        <end position="552"/>
    </location>
</feature>
<gene>
    <name evidence="26" type="ORF">DO021_16465</name>
    <name evidence="25" type="ORF">EYB58_21215</name>
</gene>
<feature type="modified residue" description="4-aspartylphosphate" evidence="17">
    <location>
        <position position="912"/>
    </location>
</feature>
<dbReference type="InterPro" id="IPR003661">
    <property type="entry name" value="HisK_dim/P_dom"/>
</dbReference>
<dbReference type="GO" id="GO:0005886">
    <property type="term" value="C:plasma membrane"/>
    <property type="evidence" value="ECO:0007669"/>
    <property type="project" value="UniProtKB-SubCell"/>
</dbReference>
<dbReference type="SUPFAM" id="SSF52172">
    <property type="entry name" value="CheY-like"/>
    <property type="match status" value="2"/>
</dbReference>
<dbReference type="GO" id="GO:0000155">
    <property type="term" value="F:phosphorelay sensor kinase activity"/>
    <property type="evidence" value="ECO:0007669"/>
    <property type="project" value="InterPro"/>
</dbReference>
<evidence type="ECO:0000256" key="13">
    <source>
        <dbReference type="ARBA" id="ARBA00023136"/>
    </source>
</evidence>
<dbReference type="Pfam" id="PF02518">
    <property type="entry name" value="HATPase_c"/>
    <property type="match status" value="1"/>
</dbReference>
<evidence type="ECO:0000256" key="7">
    <source>
        <dbReference type="ARBA" id="ARBA00022692"/>
    </source>
</evidence>
<dbReference type="Gene3D" id="3.40.50.2300">
    <property type="match status" value="2"/>
</dbReference>
<evidence type="ECO:0000313" key="27">
    <source>
        <dbReference type="Proteomes" id="UP000248798"/>
    </source>
</evidence>
<evidence type="ECO:0000256" key="11">
    <source>
        <dbReference type="ARBA" id="ARBA00022989"/>
    </source>
</evidence>
<feature type="modified residue" description="Phosphohistidine" evidence="16">
    <location>
        <position position="1203"/>
    </location>
</feature>
<keyword evidence="10" id="KW-0067">ATP-binding</keyword>
<organism evidence="26 27">
    <name type="scientific">Desulfobacter hydrogenophilus</name>
    <dbReference type="NCBI Taxonomy" id="2291"/>
    <lineage>
        <taxon>Bacteria</taxon>
        <taxon>Pseudomonadati</taxon>
        <taxon>Thermodesulfobacteriota</taxon>
        <taxon>Desulfobacteria</taxon>
        <taxon>Desulfobacterales</taxon>
        <taxon>Desulfobacteraceae</taxon>
        <taxon>Desulfobacter</taxon>
    </lineage>
</organism>
<dbReference type="InterPro" id="IPR036890">
    <property type="entry name" value="HATPase_C_sf"/>
</dbReference>